<organism evidence="1 2">
    <name type="scientific">Catharanthus roseus</name>
    <name type="common">Madagascar periwinkle</name>
    <name type="synonym">Vinca rosea</name>
    <dbReference type="NCBI Taxonomy" id="4058"/>
    <lineage>
        <taxon>Eukaryota</taxon>
        <taxon>Viridiplantae</taxon>
        <taxon>Streptophyta</taxon>
        <taxon>Embryophyta</taxon>
        <taxon>Tracheophyta</taxon>
        <taxon>Spermatophyta</taxon>
        <taxon>Magnoliopsida</taxon>
        <taxon>eudicotyledons</taxon>
        <taxon>Gunneridae</taxon>
        <taxon>Pentapetalae</taxon>
        <taxon>asterids</taxon>
        <taxon>lamiids</taxon>
        <taxon>Gentianales</taxon>
        <taxon>Apocynaceae</taxon>
        <taxon>Rauvolfioideae</taxon>
        <taxon>Vinceae</taxon>
        <taxon>Catharanthinae</taxon>
        <taxon>Catharanthus</taxon>
    </lineage>
</organism>
<protein>
    <submittedName>
        <fullName evidence="1">Uncharacterized protein</fullName>
    </submittedName>
</protein>
<reference evidence="2" key="1">
    <citation type="journal article" date="2023" name="Nat. Plants">
        <title>Single-cell RNA sequencing provides a high-resolution roadmap for understanding the multicellular compartmentation of specialized metabolism.</title>
        <authorList>
            <person name="Sun S."/>
            <person name="Shen X."/>
            <person name="Li Y."/>
            <person name="Li Y."/>
            <person name="Wang S."/>
            <person name="Li R."/>
            <person name="Zhang H."/>
            <person name="Shen G."/>
            <person name="Guo B."/>
            <person name="Wei J."/>
            <person name="Xu J."/>
            <person name="St-Pierre B."/>
            <person name="Chen S."/>
            <person name="Sun C."/>
        </authorList>
    </citation>
    <scope>NUCLEOTIDE SEQUENCE [LARGE SCALE GENOMIC DNA]</scope>
</reference>
<sequence length="111" mass="12291">MGSITEDKLLRPQLRPLPLPVSLGACGSLPLSREPELELEPEPNLDPEPEPEPKRLTFFVFFRLFVTHTSGGDVNGIPGSSGKTEFKTPFTRRCISLTLDMGPVLSDARDW</sequence>
<accession>A0ACC0B8T5</accession>
<evidence type="ECO:0000313" key="1">
    <source>
        <dbReference type="EMBL" id="KAI5669062.1"/>
    </source>
</evidence>
<keyword evidence="2" id="KW-1185">Reference proteome</keyword>
<gene>
    <name evidence="1" type="ORF">M9H77_18915</name>
</gene>
<dbReference type="Proteomes" id="UP001060085">
    <property type="component" value="Linkage Group LG04"/>
</dbReference>
<dbReference type="EMBL" id="CM044704">
    <property type="protein sequence ID" value="KAI5669062.1"/>
    <property type="molecule type" value="Genomic_DNA"/>
</dbReference>
<name>A0ACC0B8T5_CATRO</name>
<comment type="caution">
    <text evidence="1">The sequence shown here is derived from an EMBL/GenBank/DDBJ whole genome shotgun (WGS) entry which is preliminary data.</text>
</comment>
<proteinExistence type="predicted"/>
<evidence type="ECO:0000313" key="2">
    <source>
        <dbReference type="Proteomes" id="UP001060085"/>
    </source>
</evidence>